<dbReference type="EMBL" id="AP022853">
    <property type="protein sequence ID" value="BCB25240.1"/>
    <property type="molecule type" value="Genomic_DNA"/>
</dbReference>
<dbReference type="PIRSF" id="PIRSF016020">
    <property type="entry name" value="PHexose_mutarotase"/>
    <property type="match status" value="1"/>
</dbReference>
<dbReference type="PANTHER" id="PTHR11122">
    <property type="entry name" value="APOSPORY-ASSOCIATED PROTEIN C-RELATED"/>
    <property type="match status" value="1"/>
</dbReference>
<dbReference type="PANTHER" id="PTHR11122:SF13">
    <property type="entry name" value="GLUCOSE-6-PHOSPHATE 1-EPIMERASE"/>
    <property type="match status" value="1"/>
</dbReference>
<dbReference type="GO" id="GO:0030246">
    <property type="term" value="F:carbohydrate binding"/>
    <property type="evidence" value="ECO:0007669"/>
    <property type="project" value="UniProtKB-UniRule"/>
</dbReference>
<evidence type="ECO:0000256" key="3">
    <source>
        <dbReference type="ARBA" id="ARBA00023235"/>
    </source>
</evidence>
<keyword evidence="7" id="KW-1185">Reference proteome</keyword>
<dbReference type="EC" id="5.1.3.15" evidence="4"/>
<dbReference type="KEGG" id="slac:SKTS_01260"/>
<evidence type="ECO:0000256" key="5">
    <source>
        <dbReference type="PIRSR" id="PIRSR016020-1"/>
    </source>
</evidence>
<feature type="active site" evidence="5">
    <location>
        <position position="272"/>
    </location>
</feature>
<dbReference type="CDD" id="cd09020">
    <property type="entry name" value="D-hex-6-P-epi_like"/>
    <property type="match status" value="1"/>
</dbReference>
<evidence type="ECO:0000256" key="4">
    <source>
        <dbReference type="PIRNR" id="PIRNR016020"/>
    </source>
</evidence>
<dbReference type="Pfam" id="PF01263">
    <property type="entry name" value="Aldose_epim"/>
    <property type="match status" value="1"/>
</dbReference>
<dbReference type="SUPFAM" id="SSF74650">
    <property type="entry name" value="Galactose mutarotase-like"/>
    <property type="match status" value="1"/>
</dbReference>
<feature type="active site" evidence="5">
    <location>
        <position position="169"/>
    </location>
</feature>
<evidence type="ECO:0000256" key="2">
    <source>
        <dbReference type="ARBA" id="ARBA00005866"/>
    </source>
</evidence>
<evidence type="ECO:0000313" key="7">
    <source>
        <dbReference type="Proteomes" id="UP000502260"/>
    </source>
</evidence>
<name>A0A6F8V7F2_9PROT</name>
<protein>
    <recommendedName>
        <fullName evidence="4">Putative glucose-6-phosphate 1-epimerase</fullName>
        <ecNumber evidence="4">5.1.3.15</ecNumber>
    </recommendedName>
</protein>
<reference evidence="7" key="1">
    <citation type="submission" date="2020-03" db="EMBL/GenBank/DDBJ databases">
        <title>Complete genome sequence of sulfur-oxidizing bacterium skT11.</title>
        <authorList>
            <person name="Kanda M."/>
            <person name="Kojima H."/>
            <person name="Fukui M."/>
        </authorList>
    </citation>
    <scope>NUCLEOTIDE SEQUENCE [LARGE SCALE GENOMIC DNA]</scope>
    <source>
        <strain evidence="7">skT11</strain>
    </source>
</reference>
<dbReference type="GO" id="GO:0047938">
    <property type="term" value="F:glucose-6-phosphate 1-epimerase activity"/>
    <property type="evidence" value="ECO:0007669"/>
    <property type="project" value="UniProtKB-UniRule"/>
</dbReference>
<dbReference type="InterPro" id="IPR014718">
    <property type="entry name" value="GH-type_carb-bd"/>
</dbReference>
<dbReference type="RefSeq" id="WP_173058858.1">
    <property type="nucleotide sequence ID" value="NZ_AP022853.1"/>
</dbReference>
<gene>
    <name evidence="6" type="ORF">SKTS_01260</name>
</gene>
<keyword evidence="3 4" id="KW-0413">Isomerase</keyword>
<dbReference type="GO" id="GO:0005737">
    <property type="term" value="C:cytoplasm"/>
    <property type="evidence" value="ECO:0007669"/>
    <property type="project" value="TreeGrafter"/>
</dbReference>
<evidence type="ECO:0000256" key="1">
    <source>
        <dbReference type="ARBA" id="ARBA00001096"/>
    </source>
</evidence>
<dbReference type="InterPro" id="IPR011013">
    <property type="entry name" value="Gal_mutarotase_sf_dom"/>
</dbReference>
<dbReference type="Proteomes" id="UP000502260">
    <property type="component" value="Chromosome"/>
</dbReference>
<comment type="catalytic activity">
    <reaction evidence="1">
        <text>alpha-D-glucose 6-phosphate = beta-D-glucose 6-phosphate</text>
        <dbReference type="Rhea" id="RHEA:16249"/>
        <dbReference type="ChEBI" id="CHEBI:58225"/>
        <dbReference type="ChEBI" id="CHEBI:58247"/>
        <dbReference type="EC" id="5.1.3.15"/>
    </reaction>
</comment>
<organism evidence="6 7">
    <name type="scientific">Sulfurimicrobium lacus</name>
    <dbReference type="NCBI Taxonomy" id="2715678"/>
    <lineage>
        <taxon>Bacteria</taxon>
        <taxon>Pseudomonadati</taxon>
        <taxon>Pseudomonadota</taxon>
        <taxon>Betaproteobacteria</taxon>
        <taxon>Nitrosomonadales</taxon>
        <taxon>Sulfuricellaceae</taxon>
        <taxon>Sulfurimicrobium</taxon>
    </lineage>
</organism>
<dbReference type="Gene3D" id="2.70.98.10">
    <property type="match status" value="1"/>
</dbReference>
<dbReference type="InterPro" id="IPR008183">
    <property type="entry name" value="Aldose_1/G6P_1-epimerase"/>
</dbReference>
<accession>A0A6F8V7F2</accession>
<dbReference type="AlphaFoldDB" id="A0A6F8V7F2"/>
<dbReference type="InterPro" id="IPR025532">
    <property type="entry name" value="G6P_1-epimerase"/>
</dbReference>
<comment type="similarity">
    <text evidence="2 4">Belongs to the glucose-6-phosphate 1-epimerase family.</text>
</comment>
<proteinExistence type="inferred from homology"/>
<sequence length="301" mass="32495">MTIADLNQRFAIPGHIAFKEGPGGLVVASVANTLAESSIALQGAHVMTFQPRGQEPVIWLSKFAKFAPGKSIRGGVPVCWPWFGPHATDAALPGHGFARTVMWQVLETKALADGASFLRFGLVENDATRAQWPHASSAELEVTVGAALRVELVTRNKGNAPFVLGEALHTYFHISDVAKMKIAGLDGCDYLDKVGPTTRKTQHGAIVIESEVDRVYLDTSADLLIEDSGLKRRIRIASQSARSAVVWNPWTEKADKMGDFGPEGHRGMVCVETANAVDNVVTVQPGEEHRMVAIYSVESLA</sequence>
<evidence type="ECO:0000313" key="6">
    <source>
        <dbReference type="EMBL" id="BCB25240.1"/>
    </source>
</evidence>
<dbReference type="GO" id="GO:0005975">
    <property type="term" value="P:carbohydrate metabolic process"/>
    <property type="evidence" value="ECO:0007669"/>
    <property type="project" value="InterPro"/>
</dbReference>